<dbReference type="OrthoDB" id="5041285at2759"/>
<evidence type="ECO:0000259" key="2">
    <source>
        <dbReference type="Pfam" id="PF13472"/>
    </source>
</evidence>
<feature type="domain" description="SGNH hydrolase-type esterase" evidence="2">
    <location>
        <begin position="39"/>
        <end position="222"/>
    </location>
</feature>
<feature type="chain" id="PRO_5025483806" evidence="1">
    <location>
        <begin position="23"/>
        <end position="271"/>
    </location>
</feature>
<name>A0A6A6HD47_VIRVR</name>
<dbReference type="PANTHER" id="PTHR43695">
    <property type="entry name" value="PUTATIVE (AFU_ORTHOLOGUE AFUA_2G17250)-RELATED"/>
    <property type="match status" value="1"/>
</dbReference>
<dbReference type="InterPro" id="IPR013830">
    <property type="entry name" value="SGNH_hydro"/>
</dbReference>
<dbReference type="InterPro" id="IPR037459">
    <property type="entry name" value="RhgT-like"/>
</dbReference>
<protein>
    <submittedName>
        <fullName evidence="3">Carbohydrate esterase family 12 protein</fullName>
    </submittedName>
</protein>
<reference evidence="3" key="1">
    <citation type="journal article" date="2020" name="Stud. Mycol.">
        <title>101 Dothideomycetes genomes: a test case for predicting lifestyles and emergence of pathogens.</title>
        <authorList>
            <person name="Haridas S."/>
            <person name="Albert R."/>
            <person name="Binder M."/>
            <person name="Bloem J."/>
            <person name="Labutti K."/>
            <person name="Salamov A."/>
            <person name="Andreopoulos B."/>
            <person name="Baker S."/>
            <person name="Barry K."/>
            <person name="Bills G."/>
            <person name="Bluhm B."/>
            <person name="Cannon C."/>
            <person name="Castanera R."/>
            <person name="Culley D."/>
            <person name="Daum C."/>
            <person name="Ezra D."/>
            <person name="Gonzalez J."/>
            <person name="Henrissat B."/>
            <person name="Kuo A."/>
            <person name="Liang C."/>
            <person name="Lipzen A."/>
            <person name="Lutzoni F."/>
            <person name="Magnuson J."/>
            <person name="Mondo S."/>
            <person name="Nolan M."/>
            <person name="Ohm R."/>
            <person name="Pangilinan J."/>
            <person name="Park H.-J."/>
            <person name="Ramirez L."/>
            <person name="Alfaro M."/>
            <person name="Sun H."/>
            <person name="Tritt A."/>
            <person name="Yoshinaga Y."/>
            <person name="Zwiers L.-H."/>
            <person name="Turgeon B."/>
            <person name="Goodwin S."/>
            <person name="Spatafora J."/>
            <person name="Crous P."/>
            <person name="Grigoriev I."/>
        </authorList>
    </citation>
    <scope>NUCLEOTIDE SEQUENCE</scope>
    <source>
        <strain evidence="3">Tuck. ex Michener</strain>
    </source>
</reference>
<dbReference type="AlphaFoldDB" id="A0A6A6HD47"/>
<keyword evidence="1" id="KW-0732">Signal</keyword>
<evidence type="ECO:0000313" key="4">
    <source>
        <dbReference type="Proteomes" id="UP000800092"/>
    </source>
</evidence>
<dbReference type="GO" id="GO:0016787">
    <property type="term" value="F:hydrolase activity"/>
    <property type="evidence" value="ECO:0007669"/>
    <property type="project" value="InterPro"/>
</dbReference>
<evidence type="ECO:0000256" key="1">
    <source>
        <dbReference type="SAM" id="SignalP"/>
    </source>
</evidence>
<proteinExistence type="predicted"/>
<dbReference type="InterPro" id="IPR036514">
    <property type="entry name" value="SGNH_hydro_sf"/>
</dbReference>
<dbReference type="Gene3D" id="3.40.50.1110">
    <property type="entry name" value="SGNH hydrolase"/>
    <property type="match status" value="1"/>
</dbReference>
<gene>
    <name evidence="3" type="ORF">EV356DRAFT_444327</name>
</gene>
<accession>A0A6A6HD47</accession>
<sequence length="271" mass="28813">MLSSLLSFILLAISYQATTSSALPSHRPLSSKPAAFFLAGDSTTATQSSGGGGWGDGFINTTLHNGATGKNFGHNGATTVSFRAGGDWSWVLGNASASLPSYNPYVTIQFGHNDQKPAANISIAEFTANLVQFVKDVRNVPATPILVTSLSRRNYENTTDGPRIVENLADVTAAAINAAQQAGCTYINLNQASENYLNEIGPDDAYTYNLNPTDYTHLNDEGSIVFGNLVAVLMNQNVTGVGEYVSPEEEIAEAISEGVYYFPEGCEGEFC</sequence>
<dbReference type="SUPFAM" id="SSF52266">
    <property type="entry name" value="SGNH hydrolase"/>
    <property type="match status" value="1"/>
</dbReference>
<feature type="signal peptide" evidence="1">
    <location>
        <begin position="1"/>
        <end position="22"/>
    </location>
</feature>
<evidence type="ECO:0000313" key="3">
    <source>
        <dbReference type="EMBL" id="KAF2235912.1"/>
    </source>
</evidence>
<dbReference type="Proteomes" id="UP000800092">
    <property type="component" value="Unassembled WGS sequence"/>
</dbReference>
<organism evidence="3 4">
    <name type="scientific">Viridothelium virens</name>
    <name type="common">Speckled blister lichen</name>
    <name type="synonym">Trypethelium virens</name>
    <dbReference type="NCBI Taxonomy" id="1048519"/>
    <lineage>
        <taxon>Eukaryota</taxon>
        <taxon>Fungi</taxon>
        <taxon>Dikarya</taxon>
        <taxon>Ascomycota</taxon>
        <taxon>Pezizomycotina</taxon>
        <taxon>Dothideomycetes</taxon>
        <taxon>Dothideomycetes incertae sedis</taxon>
        <taxon>Trypetheliales</taxon>
        <taxon>Trypetheliaceae</taxon>
        <taxon>Viridothelium</taxon>
    </lineage>
</organism>
<dbReference type="Pfam" id="PF13472">
    <property type="entry name" value="Lipase_GDSL_2"/>
    <property type="match status" value="1"/>
</dbReference>
<dbReference type="EMBL" id="ML991788">
    <property type="protein sequence ID" value="KAF2235912.1"/>
    <property type="molecule type" value="Genomic_DNA"/>
</dbReference>
<keyword evidence="4" id="KW-1185">Reference proteome</keyword>
<dbReference type="PANTHER" id="PTHR43695:SF2">
    <property type="entry name" value="PUTATIVE (AFU_ORTHOLOGUE AFUA_2G17250)-RELATED"/>
    <property type="match status" value="1"/>
</dbReference>